<dbReference type="RefSeq" id="WP_253801633.1">
    <property type="nucleotide sequence ID" value="NZ_JAMZDX010000005.1"/>
</dbReference>
<evidence type="ECO:0000313" key="3">
    <source>
        <dbReference type="EMBL" id="MCP2312510.1"/>
    </source>
</evidence>
<dbReference type="EMBL" id="JAMZDX010000005">
    <property type="protein sequence ID" value="MCP2312510.1"/>
    <property type="molecule type" value="Genomic_DNA"/>
</dbReference>
<dbReference type="Proteomes" id="UP001206483">
    <property type="component" value="Unassembled WGS sequence"/>
</dbReference>
<proteinExistence type="predicted"/>
<name>A0ABT1J511_9ACTN</name>
<gene>
    <name evidence="3" type="ORF">FHR36_005676</name>
</gene>
<protein>
    <submittedName>
        <fullName evidence="3">Nitrous oxide reductase</fullName>
    </submittedName>
</protein>
<keyword evidence="4" id="KW-1185">Reference proteome</keyword>
<reference evidence="3 4" key="1">
    <citation type="submission" date="2022-06" db="EMBL/GenBank/DDBJ databases">
        <title>Sequencing the genomes of 1000 actinobacteria strains.</title>
        <authorList>
            <person name="Klenk H.-P."/>
        </authorList>
    </citation>
    <scope>NUCLEOTIDE SEQUENCE [LARGE SCALE GENOMIC DNA]</scope>
    <source>
        <strain evidence="3 4">DSM 41656</strain>
    </source>
</reference>
<keyword evidence="2" id="KW-0732">Signal</keyword>
<dbReference type="PROSITE" id="PS51318">
    <property type="entry name" value="TAT"/>
    <property type="match status" value="1"/>
</dbReference>
<comment type="caution">
    <text evidence="3">The sequence shown here is derived from an EMBL/GenBank/DDBJ whole genome shotgun (WGS) entry which is preliminary data.</text>
</comment>
<accession>A0ABT1J511</accession>
<feature type="signal peptide" evidence="2">
    <location>
        <begin position="1"/>
        <end position="29"/>
    </location>
</feature>
<organism evidence="3 4">
    <name type="scientific">Kitasatospora paracochleata</name>
    <dbReference type="NCBI Taxonomy" id="58354"/>
    <lineage>
        <taxon>Bacteria</taxon>
        <taxon>Bacillati</taxon>
        <taxon>Actinomycetota</taxon>
        <taxon>Actinomycetes</taxon>
        <taxon>Kitasatosporales</taxon>
        <taxon>Streptomycetaceae</taxon>
        <taxon>Kitasatospora</taxon>
    </lineage>
</organism>
<feature type="compositionally biased region" description="Low complexity" evidence="1">
    <location>
        <begin position="36"/>
        <end position="47"/>
    </location>
</feature>
<feature type="chain" id="PRO_5045368208" evidence="2">
    <location>
        <begin position="30"/>
        <end position="56"/>
    </location>
</feature>
<feature type="region of interest" description="Disordered" evidence="1">
    <location>
        <begin position="36"/>
        <end position="56"/>
    </location>
</feature>
<sequence length="56" mass="5391">MPKTPRLLVTAALIAAAAAVLAPAAQALAGPATAAARAAGGITEPPTGGIGWDDWK</sequence>
<evidence type="ECO:0000256" key="1">
    <source>
        <dbReference type="SAM" id="MobiDB-lite"/>
    </source>
</evidence>
<dbReference type="InterPro" id="IPR006311">
    <property type="entry name" value="TAT_signal"/>
</dbReference>
<evidence type="ECO:0000313" key="4">
    <source>
        <dbReference type="Proteomes" id="UP001206483"/>
    </source>
</evidence>
<evidence type="ECO:0000256" key="2">
    <source>
        <dbReference type="SAM" id="SignalP"/>
    </source>
</evidence>